<dbReference type="CDD" id="cd03811">
    <property type="entry name" value="GT4_GT28_WabH-like"/>
    <property type="match status" value="1"/>
</dbReference>
<dbReference type="RefSeq" id="WP_021814654.1">
    <property type="nucleotide sequence ID" value="NZ_AUSW01000034.1"/>
</dbReference>
<proteinExistence type="predicted"/>
<dbReference type="eggNOG" id="COG0438">
    <property type="taxonomic scope" value="Bacteria"/>
</dbReference>
<evidence type="ECO:0000259" key="1">
    <source>
        <dbReference type="Pfam" id="PF00534"/>
    </source>
</evidence>
<dbReference type="Pfam" id="PF13439">
    <property type="entry name" value="Glyco_transf_4"/>
    <property type="match status" value="1"/>
</dbReference>
<dbReference type="EMBL" id="AUSW01000034">
    <property type="protein sequence ID" value="ERL54684.1"/>
    <property type="molecule type" value="Genomic_DNA"/>
</dbReference>
<keyword evidence="3" id="KW-0808">Transferase</keyword>
<evidence type="ECO:0000313" key="3">
    <source>
        <dbReference type="EMBL" id="ERL54684.1"/>
    </source>
</evidence>
<evidence type="ECO:0000259" key="2">
    <source>
        <dbReference type="Pfam" id="PF13439"/>
    </source>
</evidence>
<protein>
    <submittedName>
        <fullName evidence="3">Alpha-1,4-N-acetylgalactosamine transferase PglJ</fullName>
        <ecNumber evidence="3">2.4.1.-</ecNumber>
    </submittedName>
</protein>
<sequence>MTQPIILLILKALEGRGAERMVTTLAQAYITMDYSVHVLCLEDSQEMPLDPRIKKHIVPYYEVFAQQQLATASEQASAYKAVAERIDYYVLNQIGVPDLILANIYKVNWIMAYSKLPNIVNVLHTAVSRQFQHQLSDDAVQTIAHLKMVYGAHPCSCVSAGAHQDLLALIGQGLNKTTTIYNPCDVTAIKQAAVERVDIEKFGLTDKGYMIHVGSFDTMKGHHDLLQAYAKTARKLPLILVGKGKLESEIKQLAIQLSIDKCVKFLGFQTNPYPLIASAALMVLTSKFEGFGYVIVEAQALGVPVISTDCPFGPRELLPAKNLISVGDIDGLALLIDRAIENLTHYTVPLNQQLLPNHIAQQYLSFGSVLELKNNEH</sequence>
<dbReference type="STRING" id="1354303.M917_2030"/>
<keyword evidence="4" id="KW-1185">Reference proteome</keyword>
<feature type="domain" description="Glycosyl transferase family 1" evidence="1">
    <location>
        <begin position="200"/>
        <end position="342"/>
    </location>
</feature>
<dbReference type="OrthoDB" id="9792269at2"/>
<keyword evidence="3" id="KW-0328">Glycosyltransferase</keyword>
<reference evidence="3 4" key="1">
    <citation type="journal article" date="2013" name="Genome Announc.">
        <title>Draft Genome Sequence of Psychrobacter aquaticus Strain CMS 56T, Isolated from a Cyanobacterial Mat Sample Collected from Water Bodies in the McMurdo Dry Valley Region of Antarctica.</title>
        <authorList>
            <person name="Reddy G.S."/>
            <person name="Ara S."/>
            <person name="Singh A."/>
            <person name="Kumar Pinnaka A."/>
            <person name="Shivaji S."/>
        </authorList>
    </citation>
    <scope>NUCLEOTIDE SEQUENCE [LARGE SCALE GENOMIC DNA]</scope>
    <source>
        <strain evidence="3 4">CMS 56</strain>
    </source>
</reference>
<dbReference type="PANTHER" id="PTHR12526">
    <property type="entry name" value="GLYCOSYLTRANSFERASE"/>
    <property type="match status" value="1"/>
</dbReference>
<dbReference type="Proteomes" id="UP000016761">
    <property type="component" value="Unassembled WGS sequence"/>
</dbReference>
<feature type="domain" description="Glycosyltransferase subfamily 4-like N-terminal" evidence="2">
    <location>
        <begin position="16"/>
        <end position="186"/>
    </location>
</feature>
<dbReference type="Gene3D" id="3.40.50.2000">
    <property type="entry name" value="Glycogen Phosphorylase B"/>
    <property type="match status" value="2"/>
</dbReference>
<dbReference type="PATRIC" id="fig|1354303.4.peg.1995"/>
<dbReference type="SUPFAM" id="SSF53756">
    <property type="entry name" value="UDP-Glycosyltransferase/glycogen phosphorylase"/>
    <property type="match status" value="1"/>
</dbReference>
<accession>U4T7H7</accession>
<dbReference type="InterPro" id="IPR028098">
    <property type="entry name" value="Glyco_trans_4-like_N"/>
</dbReference>
<dbReference type="EC" id="2.4.1.-" evidence="3"/>
<comment type="caution">
    <text evidence="3">The sequence shown here is derived from an EMBL/GenBank/DDBJ whole genome shotgun (WGS) entry which is preliminary data.</text>
</comment>
<evidence type="ECO:0000313" key="4">
    <source>
        <dbReference type="Proteomes" id="UP000016761"/>
    </source>
</evidence>
<dbReference type="Pfam" id="PF00534">
    <property type="entry name" value="Glycos_transf_1"/>
    <property type="match status" value="1"/>
</dbReference>
<dbReference type="GO" id="GO:0016757">
    <property type="term" value="F:glycosyltransferase activity"/>
    <property type="evidence" value="ECO:0007669"/>
    <property type="project" value="UniProtKB-KW"/>
</dbReference>
<dbReference type="AlphaFoldDB" id="U4T7H7"/>
<organism evidence="3 4">
    <name type="scientific">Psychrobacter aquaticus CMS 56</name>
    <dbReference type="NCBI Taxonomy" id="1354303"/>
    <lineage>
        <taxon>Bacteria</taxon>
        <taxon>Pseudomonadati</taxon>
        <taxon>Pseudomonadota</taxon>
        <taxon>Gammaproteobacteria</taxon>
        <taxon>Moraxellales</taxon>
        <taxon>Moraxellaceae</taxon>
        <taxon>Psychrobacter</taxon>
    </lineage>
</organism>
<dbReference type="GO" id="GO:1901135">
    <property type="term" value="P:carbohydrate derivative metabolic process"/>
    <property type="evidence" value="ECO:0007669"/>
    <property type="project" value="UniProtKB-ARBA"/>
</dbReference>
<dbReference type="InterPro" id="IPR001296">
    <property type="entry name" value="Glyco_trans_1"/>
</dbReference>
<name>U4T7H7_9GAMM</name>
<gene>
    <name evidence="3" type="ORF">M917_2030</name>
</gene>